<evidence type="ECO:0000313" key="2">
    <source>
        <dbReference type="EMBL" id="OQR99744.1"/>
    </source>
</evidence>
<dbReference type="STRING" id="1202772.A0A1V9ZP25"/>
<name>A0A1V9ZP25_ACHHY</name>
<organism evidence="2 3">
    <name type="scientific">Achlya hypogyna</name>
    <name type="common">Oomycete</name>
    <name type="synonym">Protoachlya hypogyna</name>
    <dbReference type="NCBI Taxonomy" id="1202772"/>
    <lineage>
        <taxon>Eukaryota</taxon>
        <taxon>Sar</taxon>
        <taxon>Stramenopiles</taxon>
        <taxon>Oomycota</taxon>
        <taxon>Saprolegniomycetes</taxon>
        <taxon>Saprolegniales</taxon>
        <taxon>Achlyaceae</taxon>
        <taxon>Achlya</taxon>
    </lineage>
</organism>
<protein>
    <submittedName>
        <fullName evidence="2">Uncharacterized protein</fullName>
    </submittedName>
</protein>
<reference evidence="2 3" key="1">
    <citation type="journal article" date="2014" name="Genome Biol. Evol.">
        <title>The secreted proteins of Achlya hypogyna and Thraustotheca clavata identify the ancestral oomycete secretome and reveal gene acquisitions by horizontal gene transfer.</title>
        <authorList>
            <person name="Misner I."/>
            <person name="Blouin N."/>
            <person name="Leonard G."/>
            <person name="Richards T.A."/>
            <person name="Lane C.E."/>
        </authorList>
    </citation>
    <scope>NUCLEOTIDE SEQUENCE [LARGE SCALE GENOMIC DNA]</scope>
    <source>
        <strain evidence="2 3">ATCC 48635</strain>
    </source>
</reference>
<dbReference type="AlphaFoldDB" id="A0A1V9ZP25"/>
<sequence>MLEAGEKQALERVCNACHEALTSYFSEVVAVSHSQDAWLAALRAQARAQSNPVPAKREDSHSSLYSTFASAPTMVAYSSTYPALVESESEEDDSSDDSTESVSLEDIYETMRCIGSSSDAPQPPVVRSSHGSDNSFRSTLDFHGCIGHDSDRVTAIDRRAASPASEDTLSNDATATNTLSPDAGFNAFPTPDELPEVQILPPDELDILLRCMEHRPNAARLRLALSSSQPSVTDVARRAKLRASIMDLQGAFAEAVRAAQDEYVRFITSAETLRRVEARAARTRARVQAHRADAARFMASADYFLAQLELKHALRLDPHASDLVLTLGTCLLELRRFDEALALVDAASGSAIPPAALQTLQGHIYLRAGDVARAIDCLTQATLLVT</sequence>
<evidence type="ECO:0000256" key="1">
    <source>
        <dbReference type="SAM" id="MobiDB-lite"/>
    </source>
</evidence>
<keyword evidence="3" id="KW-1185">Reference proteome</keyword>
<gene>
    <name evidence="2" type="ORF">ACHHYP_04618</name>
</gene>
<feature type="compositionally biased region" description="Polar residues" evidence="1">
    <location>
        <begin position="165"/>
        <end position="180"/>
    </location>
</feature>
<evidence type="ECO:0000313" key="3">
    <source>
        <dbReference type="Proteomes" id="UP000243579"/>
    </source>
</evidence>
<dbReference type="OrthoDB" id="10643940at2759"/>
<dbReference type="InterPro" id="IPR011990">
    <property type="entry name" value="TPR-like_helical_dom_sf"/>
</dbReference>
<proteinExistence type="predicted"/>
<dbReference type="EMBL" id="JNBR01000043">
    <property type="protein sequence ID" value="OQR99744.1"/>
    <property type="molecule type" value="Genomic_DNA"/>
</dbReference>
<dbReference type="Proteomes" id="UP000243579">
    <property type="component" value="Unassembled WGS sequence"/>
</dbReference>
<feature type="region of interest" description="Disordered" evidence="1">
    <location>
        <begin position="114"/>
        <end position="133"/>
    </location>
</feature>
<accession>A0A1V9ZP25</accession>
<dbReference type="SUPFAM" id="SSF48452">
    <property type="entry name" value="TPR-like"/>
    <property type="match status" value="1"/>
</dbReference>
<dbReference type="Gene3D" id="1.25.40.10">
    <property type="entry name" value="Tetratricopeptide repeat domain"/>
    <property type="match status" value="1"/>
</dbReference>
<dbReference type="Pfam" id="PF14559">
    <property type="entry name" value="TPR_19"/>
    <property type="match status" value="1"/>
</dbReference>
<feature type="region of interest" description="Disordered" evidence="1">
    <location>
        <begin position="160"/>
        <end position="184"/>
    </location>
</feature>
<comment type="caution">
    <text evidence="2">The sequence shown here is derived from an EMBL/GenBank/DDBJ whole genome shotgun (WGS) entry which is preliminary data.</text>
</comment>